<dbReference type="InterPro" id="IPR039425">
    <property type="entry name" value="RNA_pol_sigma-70-like"/>
</dbReference>
<dbReference type="InterPro" id="IPR007627">
    <property type="entry name" value="RNA_pol_sigma70_r2"/>
</dbReference>
<keyword evidence="8" id="KW-1185">Reference proteome</keyword>
<comment type="similarity">
    <text evidence="1">Belongs to the sigma-70 factor family. ECF subfamily.</text>
</comment>
<dbReference type="SUPFAM" id="SSF88946">
    <property type="entry name" value="Sigma2 domain of RNA polymerase sigma factors"/>
    <property type="match status" value="1"/>
</dbReference>
<dbReference type="NCBIfam" id="TIGR02937">
    <property type="entry name" value="sigma70-ECF"/>
    <property type="match status" value="1"/>
</dbReference>
<keyword evidence="4" id="KW-0804">Transcription</keyword>
<dbReference type="Gene3D" id="1.10.1740.10">
    <property type="match status" value="1"/>
</dbReference>
<name>A0ABQ5MKX7_9FLAO</name>
<dbReference type="InterPro" id="IPR013324">
    <property type="entry name" value="RNA_pol_sigma_r3/r4-like"/>
</dbReference>
<dbReference type="PANTHER" id="PTHR43133">
    <property type="entry name" value="RNA POLYMERASE ECF-TYPE SIGMA FACTO"/>
    <property type="match status" value="1"/>
</dbReference>
<evidence type="ECO:0000256" key="2">
    <source>
        <dbReference type="ARBA" id="ARBA00023015"/>
    </source>
</evidence>
<evidence type="ECO:0000259" key="6">
    <source>
        <dbReference type="Pfam" id="PF08281"/>
    </source>
</evidence>
<dbReference type="InterPro" id="IPR013325">
    <property type="entry name" value="RNA_pol_sigma_r2"/>
</dbReference>
<organism evidence="7 8">
    <name type="scientific">Neptunitalea lumnitzerae</name>
    <dbReference type="NCBI Taxonomy" id="2965509"/>
    <lineage>
        <taxon>Bacteria</taxon>
        <taxon>Pseudomonadati</taxon>
        <taxon>Bacteroidota</taxon>
        <taxon>Flavobacteriia</taxon>
        <taxon>Flavobacteriales</taxon>
        <taxon>Flavobacteriaceae</taxon>
        <taxon>Neptunitalea</taxon>
    </lineage>
</organism>
<protein>
    <submittedName>
        <fullName evidence="7">RNA polymerase sigma factor</fullName>
    </submittedName>
</protein>
<sequence length="168" mass="19383">MNKQKTTLEKYNFDELYRQHAPKVQKLCLGYSGDSDVANDLVQEVFISVWQHLDSFRGASKISTWIYRITVNTCLGYLRSEKKKPAQVTDRLLETVADATTQDPRIQQLYAAIATLKEADRILITMVLEDISYEEIAIALEVSEATLRVRIHRIKKQLTEIFEKNGQF</sequence>
<evidence type="ECO:0000256" key="3">
    <source>
        <dbReference type="ARBA" id="ARBA00023082"/>
    </source>
</evidence>
<feature type="domain" description="RNA polymerase sigma factor 70 region 4 type 2" evidence="6">
    <location>
        <begin position="107"/>
        <end position="158"/>
    </location>
</feature>
<proteinExistence type="inferred from homology"/>
<evidence type="ECO:0000256" key="1">
    <source>
        <dbReference type="ARBA" id="ARBA00010641"/>
    </source>
</evidence>
<gene>
    <name evidence="7" type="ORF">Y10_24220</name>
</gene>
<dbReference type="Pfam" id="PF08281">
    <property type="entry name" value="Sigma70_r4_2"/>
    <property type="match status" value="1"/>
</dbReference>
<dbReference type="PANTHER" id="PTHR43133:SF45">
    <property type="entry name" value="RNA POLYMERASE ECF-TYPE SIGMA FACTOR"/>
    <property type="match status" value="1"/>
</dbReference>
<evidence type="ECO:0000259" key="5">
    <source>
        <dbReference type="Pfam" id="PF04542"/>
    </source>
</evidence>
<evidence type="ECO:0000313" key="8">
    <source>
        <dbReference type="Proteomes" id="UP001143543"/>
    </source>
</evidence>
<dbReference type="EMBL" id="BRVO01000002">
    <property type="protein sequence ID" value="GLB50054.1"/>
    <property type="molecule type" value="Genomic_DNA"/>
</dbReference>
<reference evidence="7" key="1">
    <citation type="submission" date="2022-07" db="EMBL/GenBank/DDBJ databases">
        <title>Taxonomy of Novel Oxalotrophic and Methylotrophic Bacteria.</title>
        <authorList>
            <person name="Sahin N."/>
            <person name="Tani A."/>
        </authorList>
    </citation>
    <scope>NUCLEOTIDE SEQUENCE</scope>
    <source>
        <strain evidence="7">Y10</strain>
    </source>
</reference>
<dbReference type="Proteomes" id="UP001143543">
    <property type="component" value="Unassembled WGS sequence"/>
</dbReference>
<dbReference type="SUPFAM" id="SSF88659">
    <property type="entry name" value="Sigma3 and sigma4 domains of RNA polymerase sigma factors"/>
    <property type="match status" value="1"/>
</dbReference>
<comment type="caution">
    <text evidence="7">The sequence shown here is derived from an EMBL/GenBank/DDBJ whole genome shotgun (WGS) entry which is preliminary data.</text>
</comment>
<accession>A0ABQ5MKX7</accession>
<dbReference type="InterPro" id="IPR013249">
    <property type="entry name" value="RNA_pol_sigma70_r4_t2"/>
</dbReference>
<dbReference type="Pfam" id="PF04542">
    <property type="entry name" value="Sigma70_r2"/>
    <property type="match status" value="1"/>
</dbReference>
<evidence type="ECO:0000313" key="7">
    <source>
        <dbReference type="EMBL" id="GLB50054.1"/>
    </source>
</evidence>
<feature type="domain" description="RNA polymerase sigma-70 region 2" evidence="5">
    <location>
        <begin position="16"/>
        <end position="83"/>
    </location>
</feature>
<dbReference type="InterPro" id="IPR036388">
    <property type="entry name" value="WH-like_DNA-bd_sf"/>
</dbReference>
<dbReference type="InterPro" id="IPR014284">
    <property type="entry name" value="RNA_pol_sigma-70_dom"/>
</dbReference>
<keyword evidence="3" id="KW-0731">Sigma factor</keyword>
<keyword evidence="2" id="KW-0805">Transcription regulation</keyword>
<dbReference type="RefSeq" id="WP_281765669.1">
    <property type="nucleotide sequence ID" value="NZ_BRVO01000002.1"/>
</dbReference>
<dbReference type="Gene3D" id="1.10.10.10">
    <property type="entry name" value="Winged helix-like DNA-binding domain superfamily/Winged helix DNA-binding domain"/>
    <property type="match status" value="1"/>
</dbReference>
<evidence type="ECO:0000256" key="4">
    <source>
        <dbReference type="ARBA" id="ARBA00023163"/>
    </source>
</evidence>